<dbReference type="InterPro" id="IPR002052">
    <property type="entry name" value="DNA_methylase_N6_adenine_CS"/>
</dbReference>
<dbReference type="Gene3D" id="3.40.50.150">
    <property type="entry name" value="Vaccinia Virus protein VP39"/>
    <property type="match status" value="1"/>
</dbReference>
<dbReference type="GO" id="GO:0005737">
    <property type="term" value="C:cytoplasm"/>
    <property type="evidence" value="ECO:0007669"/>
    <property type="project" value="TreeGrafter"/>
</dbReference>
<dbReference type="PRINTS" id="PR00508">
    <property type="entry name" value="S21N4MTFRASE"/>
</dbReference>
<dbReference type="GO" id="GO:0009007">
    <property type="term" value="F:site-specific DNA-methyltransferase (adenine-specific) activity"/>
    <property type="evidence" value="ECO:0007669"/>
    <property type="project" value="UniProtKB-EC"/>
</dbReference>
<dbReference type="GO" id="GO:0032259">
    <property type="term" value="P:methylation"/>
    <property type="evidence" value="ECO:0007669"/>
    <property type="project" value="UniProtKB-KW"/>
</dbReference>
<dbReference type="EMBL" id="NISK01000003">
    <property type="protein sequence ID" value="OWQ95744.1"/>
    <property type="molecule type" value="Genomic_DNA"/>
</dbReference>
<evidence type="ECO:0000256" key="4">
    <source>
        <dbReference type="ARBA" id="ARBA00047942"/>
    </source>
</evidence>
<name>A0A246JRV5_9SPHN</name>
<evidence type="ECO:0000313" key="7">
    <source>
        <dbReference type="EMBL" id="OWQ95744.1"/>
    </source>
</evidence>
<comment type="caution">
    <text evidence="7">The sequence shown here is derived from an EMBL/GenBank/DDBJ whole genome shotgun (WGS) entry which is preliminary data.</text>
</comment>
<dbReference type="Proteomes" id="UP000197361">
    <property type="component" value="Unassembled WGS sequence"/>
</dbReference>
<organism evidence="7 8">
    <name type="scientific">Sphingopyxis bauzanensis</name>
    <dbReference type="NCBI Taxonomy" id="651663"/>
    <lineage>
        <taxon>Bacteria</taxon>
        <taxon>Pseudomonadati</taxon>
        <taxon>Pseudomonadota</taxon>
        <taxon>Alphaproteobacteria</taxon>
        <taxon>Sphingomonadales</taxon>
        <taxon>Sphingomonadaceae</taxon>
        <taxon>Sphingopyxis</taxon>
    </lineage>
</organism>
<dbReference type="InterPro" id="IPR029063">
    <property type="entry name" value="SAM-dependent_MTases_sf"/>
</dbReference>
<dbReference type="GO" id="GO:0008170">
    <property type="term" value="F:N-methyltransferase activity"/>
    <property type="evidence" value="ECO:0007669"/>
    <property type="project" value="InterPro"/>
</dbReference>
<dbReference type="PANTHER" id="PTHR13370:SF3">
    <property type="entry name" value="TRNA (GUANINE(10)-N2)-METHYLTRANSFERASE HOMOLOG"/>
    <property type="match status" value="1"/>
</dbReference>
<keyword evidence="3" id="KW-0808">Transferase</keyword>
<proteinExistence type="inferred from homology"/>
<evidence type="ECO:0000256" key="3">
    <source>
        <dbReference type="ARBA" id="ARBA00022679"/>
    </source>
</evidence>
<reference evidence="7 8" key="1">
    <citation type="journal article" date="2010" name="Int. J. Syst. Evol. Microbiol.">
        <title>Sphingopyxis bauzanensis sp. nov., a psychrophilic bacterium isolated from soil.</title>
        <authorList>
            <person name="Zhang D.C."/>
            <person name="Liu H.C."/>
            <person name="Xin Y.H."/>
            <person name="Zhou Y.G."/>
            <person name="Schinner F."/>
            <person name="Margesin R."/>
        </authorList>
    </citation>
    <scope>NUCLEOTIDE SEQUENCE [LARGE SCALE GENOMIC DNA]</scope>
    <source>
        <strain evidence="7 8">DSM 22271</strain>
    </source>
</reference>
<protein>
    <recommendedName>
        <fullName evidence="5">Methyltransferase</fullName>
        <ecNumber evidence="5">2.1.1.-</ecNumber>
    </recommendedName>
</protein>
<dbReference type="InterPro" id="IPR001091">
    <property type="entry name" value="RM_Methyltransferase"/>
</dbReference>
<dbReference type="SUPFAM" id="SSF53335">
    <property type="entry name" value="S-adenosyl-L-methionine-dependent methyltransferases"/>
    <property type="match status" value="1"/>
</dbReference>
<dbReference type="PANTHER" id="PTHR13370">
    <property type="entry name" value="RNA METHYLASE-RELATED"/>
    <property type="match status" value="1"/>
</dbReference>
<feature type="domain" description="DNA methylase N-4/N-6" evidence="6">
    <location>
        <begin position="118"/>
        <end position="199"/>
    </location>
</feature>
<gene>
    <name evidence="7" type="ORF">CDQ92_13255</name>
</gene>
<dbReference type="GO" id="GO:0003677">
    <property type="term" value="F:DNA binding"/>
    <property type="evidence" value="ECO:0007669"/>
    <property type="project" value="InterPro"/>
</dbReference>
<dbReference type="AlphaFoldDB" id="A0A246JRV5"/>
<evidence type="ECO:0000259" key="6">
    <source>
        <dbReference type="Pfam" id="PF01555"/>
    </source>
</evidence>
<evidence type="ECO:0000256" key="1">
    <source>
        <dbReference type="ARBA" id="ARBA00006594"/>
    </source>
</evidence>
<evidence type="ECO:0000256" key="2">
    <source>
        <dbReference type="ARBA" id="ARBA00022603"/>
    </source>
</evidence>
<comment type="similarity">
    <text evidence="1 5">Belongs to the N(4)/N(6)-methyltransferase family.</text>
</comment>
<dbReference type="EC" id="2.1.1.-" evidence="5"/>
<keyword evidence="8" id="KW-1185">Reference proteome</keyword>
<accession>A0A246JRV5</accession>
<keyword evidence="2 7" id="KW-0489">Methyltransferase</keyword>
<dbReference type="OrthoDB" id="9773571at2"/>
<dbReference type="REBASE" id="230895">
    <property type="entry name" value="M.Sba22271ORF13255P"/>
</dbReference>
<evidence type="ECO:0000313" key="8">
    <source>
        <dbReference type="Proteomes" id="UP000197361"/>
    </source>
</evidence>
<evidence type="ECO:0000256" key="5">
    <source>
        <dbReference type="RuleBase" id="RU362026"/>
    </source>
</evidence>
<dbReference type="Pfam" id="PF01555">
    <property type="entry name" value="N6_N4_Mtase"/>
    <property type="match status" value="1"/>
</dbReference>
<comment type="catalytic activity">
    <reaction evidence="4">
        <text>a 2'-deoxyadenosine in DNA + S-adenosyl-L-methionine = an N(6)-methyl-2'-deoxyadenosine in DNA + S-adenosyl-L-homocysteine + H(+)</text>
        <dbReference type="Rhea" id="RHEA:15197"/>
        <dbReference type="Rhea" id="RHEA-COMP:12418"/>
        <dbReference type="Rhea" id="RHEA-COMP:12419"/>
        <dbReference type="ChEBI" id="CHEBI:15378"/>
        <dbReference type="ChEBI" id="CHEBI:57856"/>
        <dbReference type="ChEBI" id="CHEBI:59789"/>
        <dbReference type="ChEBI" id="CHEBI:90615"/>
        <dbReference type="ChEBI" id="CHEBI:90616"/>
        <dbReference type="EC" id="2.1.1.72"/>
    </reaction>
</comment>
<dbReference type="RefSeq" id="WP_088441846.1">
    <property type="nucleotide sequence ID" value="NZ_BMMC01000002.1"/>
</dbReference>
<dbReference type="PROSITE" id="PS00092">
    <property type="entry name" value="N6_MTASE"/>
    <property type="match status" value="1"/>
</dbReference>
<dbReference type="InterPro" id="IPR002941">
    <property type="entry name" value="DNA_methylase_N4/N6"/>
</dbReference>
<sequence length="218" mass="24367">MSEPVTIGRATLYNSDCRDILPTLGKVDAVVTDPPYGINAARDRKSEQWGWKDYPQSGWDKERPDASCFAAVLAAARYQIIWGGNYFTDRLPANHMGKWLIWDKGQEGFSLADAELAWCNFDGAIRRINYHRAKALQDGKEHPTQKAVEVMKWSIDQLPKPSATILDPFLGSGTTGVAAVQMGRDFVGVEADPVFFDIACRRIEDAQRQRDLFLESAA</sequence>